<organism evidence="1">
    <name type="scientific">marine sediment metagenome</name>
    <dbReference type="NCBI Taxonomy" id="412755"/>
    <lineage>
        <taxon>unclassified sequences</taxon>
        <taxon>metagenomes</taxon>
        <taxon>ecological metagenomes</taxon>
    </lineage>
</organism>
<reference evidence="1" key="1">
    <citation type="journal article" date="2014" name="Front. Microbiol.">
        <title>High frequency of phylogenetically diverse reductive dehalogenase-homologous genes in deep subseafloor sedimentary metagenomes.</title>
        <authorList>
            <person name="Kawai M."/>
            <person name="Futagami T."/>
            <person name="Toyoda A."/>
            <person name="Takaki Y."/>
            <person name="Nishi S."/>
            <person name="Hori S."/>
            <person name="Arai W."/>
            <person name="Tsubouchi T."/>
            <person name="Morono Y."/>
            <person name="Uchiyama I."/>
            <person name="Ito T."/>
            <person name="Fujiyama A."/>
            <person name="Inagaki F."/>
            <person name="Takami H."/>
        </authorList>
    </citation>
    <scope>NUCLEOTIDE SEQUENCE</scope>
    <source>
        <strain evidence="1">Expedition CK06-06</strain>
    </source>
</reference>
<protein>
    <submittedName>
        <fullName evidence="1">Uncharacterized protein</fullName>
    </submittedName>
</protein>
<dbReference type="AlphaFoldDB" id="X0ZR36"/>
<dbReference type="EMBL" id="BARS01053330">
    <property type="protein sequence ID" value="GAG50706.1"/>
    <property type="molecule type" value="Genomic_DNA"/>
</dbReference>
<proteinExistence type="predicted"/>
<comment type="caution">
    <text evidence="1">The sequence shown here is derived from an EMBL/GenBank/DDBJ whole genome shotgun (WGS) entry which is preliminary data.</text>
</comment>
<feature type="non-terminal residue" evidence="1">
    <location>
        <position position="1"/>
    </location>
</feature>
<gene>
    <name evidence="1" type="ORF">S01H1_79155</name>
</gene>
<accession>X0ZR36</accession>
<evidence type="ECO:0000313" key="1">
    <source>
        <dbReference type="EMBL" id="GAG50706.1"/>
    </source>
</evidence>
<name>X0ZR36_9ZZZZ</name>
<sequence>IQSPKCGNNNEPLDKEAAMVILEELVGGKK</sequence>